<organism evidence="2 3">
    <name type="scientific">Oligosphaera ethanolica</name>
    <dbReference type="NCBI Taxonomy" id="760260"/>
    <lineage>
        <taxon>Bacteria</taxon>
        <taxon>Pseudomonadati</taxon>
        <taxon>Lentisphaerota</taxon>
        <taxon>Oligosphaeria</taxon>
        <taxon>Oligosphaerales</taxon>
        <taxon>Oligosphaeraceae</taxon>
        <taxon>Oligosphaera</taxon>
    </lineage>
</organism>
<name>A0AAE4AMU3_9BACT</name>
<evidence type="ECO:0000313" key="3">
    <source>
        <dbReference type="Proteomes" id="UP001238163"/>
    </source>
</evidence>
<dbReference type="PANTHER" id="PTHR30093:SF2">
    <property type="entry name" value="TYPE II SECRETION SYSTEM PROTEIN H"/>
    <property type="match status" value="1"/>
</dbReference>
<dbReference type="RefSeq" id="WP_307261158.1">
    <property type="nucleotide sequence ID" value="NZ_JAUSVL010000001.1"/>
</dbReference>
<dbReference type="InterPro" id="IPR012902">
    <property type="entry name" value="N_methyl_site"/>
</dbReference>
<accession>A0AAE4AMU3</accession>
<dbReference type="Proteomes" id="UP001238163">
    <property type="component" value="Unassembled WGS sequence"/>
</dbReference>
<reference evidence="2" key="1">
    <citation type="submission" date="2023-07" db="EMBL/GenBank/DDBJ databases">
        <title>Genomic Encyclopedia of Type Strains, Phase IV (KMG-IV): sequencing the most valuable type-strain genomes for metagenomic binning, comparative biology and taxonomic classification.</title>
        <authorList>
            <person name="Goeker M."/>
        </authorList>
    </citation>
    <scope>NUCLEOTIDE SEQUENCE</scope>
    <source>
        <strain evidence="2">DSM 24202</strain>
    </source>
</reference>
<dbReference type="InterPro" id="IPR045584">
    <property type="entry name" value="Pilin-like"/>
</dbReference>
<dbReference type="AlphaFoldDB" id="A0AAE4AMU3"/>
<dbReference type="SUPFAM" id="SSF54523">
    <property type="entry name" value="Pili subunits"/>
    <property type="match status" value="1"/>
</dbReference>
<evidence type="ECO:0000313" key="2">
    <source>
        <dbReference type="EMBL" id="MDQ0289704.1"/>
    </source>
</evidence>
<dbReference type="NCBIfam" id="TIGR02532">
    <property type="entry name" value="IV_pilin_GFxxxE"/>
    <property type="match status" value="1"/>
</dbReference>
<proteinExistence type="predicted"/>
<dbReference type="EMBL" id="JAUSVL010000001">
    <property type="protein sequence ID" value="MDQ0289704.1"/>
    <property type="molecule type" value="Genomic_DNA"/>
</dbReference>
<keyword evidence="1" id="KW-1133">Transmembrane helix</keyword>
<dbReference type="PANTHER" id="PTHR30093">
    <property type="entry name" value="GENERAL SECRETION PATHWAY PROTEIN G"/>
    <property type="match status" value="1"/>
</dbReference>
<keyword evidence="1" id="KW-0472">Membrane</keyword>
<keyword evidence="1" id="KW-0812">Transmembrane</keyword>
<evidence type="ECO:0000256" key="1">
    <source>
        <dbReference type="SAM" id="Phobius"/>
    </source>
</evidence>
<feature type="transmembrane region" description="Helical" evidence="1">
    <location>
        <begin position="6"/>
        <end position="29"/>
    </location>
</feature>
<comment type="caution">
    <text evidence="2">The sequence shown here is derived from an EMBL/GenBank/DDBJ whole genome shotgun (WGS) entry which is preliminary data.</text>
</comment>
<dbReference type="Gene3D" id="3.30.700.10">
    <property type="entry name" value="Glycoprotein, Type 4 Pilin"/>
    <property type="match status" value="1"/>
</dbReference>
<protein>
    <submittedName>
        <fullName evidence="2">Prepilin-type processing-associated H-X9-DG protein/prepilin-type N-terminal cleavage/methylation domain-containing protein</fullName>
    </submittedName>
</protein>
<gene>
    <name evidence="2" type="ORF">J3R75_001811</name>
</gene>
<keyword evidence="3" id="KW-1185">Reference proteome</keyword>
<sequence length="247" mass="27125">MKLFRFTLIELLVVIAIIAILAAMLLPALSKAREKARQISCTSNLKQRGIDLMMYGDENEGNMPLERCRYTGGWSWAYEIQPGNNPTTGDAVKYMDKSWQCPSGSTSGLSVYSTYGSKKYSFGTTYEANYGNPRNSATHMGGTVTASAINMHKCTKPSEYMLLSDSANAATGRIHYFLNPNSTTEPAGIHFVHNGMANLLWADGHVDSWKWRPLRTLFVSNGANNLANLDGMYLALDGKITCAAALQ</sequence>